<protein>
    <submittedName>
        <fullName evidence="2">Uncharacterized protein</fullName>
    </submittedName>
</protein>
<dbReference type="Proteomes" id="UP000887574">
    <property type="component" value="Unplaced"/>
</dbReference>
<dbReference type="WBParaSite" id="jg241">
    <property type="protein sequence ID" value="jg241"/>
    <property type="gene ID" value="jg241"/>
</dbReference>
<sequence length="127" mass="14005">MLLMLLSLWYRAIGKSYPLLSQDVLLLLRGSNAVVAGNLSQQANVASNELSSSLPASGPFGELDPVEEQFLYSFLKNLAAAYRDTFKQDYGISKEIHVIPIGKLGDFGSRFPSRKFVIGVLHKMDGR</sequence>
<proteinExistence type="predicted"/>
<accession>A0A915DW25</accession>
<name>A0A915DW25_9BILA</name>
<keyword evidence="1" id="KW-1185">Reference proteome</keyword>
<reference evidence="2" key="1">
    <citation type="submission" date="2022-11" db="UniProtKB">
        <authorList>
            <consortium name="WormBaseParasite"/>
        </authorList>
    </citation>
    <scope>IDENTIFICATION</scope>
</reference>
<evidence type="ECO:0000313" key="2">
    <source>
        <dbReference type="WBParaSite" id="jg241"/>
    </source>
</evidence>
<dbReference type="AlphaFoldDB" id="A0A915DW25"/>
<organism evidence="1 2">
    <name type="scientific">Ditylenchus dipsaci</name>
    <dbReference type="NCBI Taxonomy" id="166011"/>
    <lineage>
        <taxon>Eukaryota</taxon>
        <taxon>Metazoa</taxon>
        <taxon>Ecdysozoa</taxon>
        <taxon>Nematoda</taxon>
        <taxon>Chromadorea</taxon>
        <taxon>Rhabditida</taxon>
        <taxon>Tylenchina</taxon>
        <taxon>Tylenchomorpha</taxon>
        <taxon>Sphaerularioidea</taxon>
        <taxon>Anguinidae</taxon>
        <taxon>Anguininae</taxon>
        <taxon>Ditylenchus</taxon>
    </lineage>
</organism>
<evidence type="ECO:0000313" key="1">
    <source>
        <dbReference type="Proteomes" id="UP000887574"/>
    </source>
</evidence>